<dbReference type="InterPro" id="IPR043504">
    <property type="entry name" value="Peptidase_S1_PA_chymotrypsin"/>
</dbReference>
<dbReference type="PROSITE" id="PS50240">
    <property type="entry name" value="TRYPSIN_DOM"/>
    <property type="match status" value="1"/>
</dbReference>
<evidence type="ECO:0000259" key="2">
    <source>
        <dbReference type="PROSITE" id="PS50240"/>
    </source>
</evidence>
<dbReference type="EMBL" id="JARAKH010000018">
    <property type="protein sequence ID" value="KAK8395459.1"/>
    <property type="molecule type" value="Genomic_DNA"/>
</dbReference>
<dbReference type="SUPFAM" id="SSF50494">
    <property type="entry name" value="Trypsin-like serine proteases"/>
    <property type="match status" value="1"/>
</dbReference>
<keyword evidence="4" id="KW-1185">Reference proteome</keyword>
<dbReference type="PANTHER" id="PTHR24252">
    <property type="entry name" value="ACROSIN-RELATED"/>
    <property type="match status" value="1"/>
</dbReference>
<feature type="domain" description="Peptidase S1" evidence="2">
    <location>
        <begin position="71"/>
        <end position="152"/>
    </location>
</feature>
<dbReference type="Proteomes" id="UP001487740">
    <property type="component" value="Unassembled WGS sequence"/>
</dbReference>
<sequence>MPFFLCHFSYIPRYSTINTPVPIAKQDPYAALNIFQRVEEHSDSTVFLDNTSGALSDDHCVCGVRNSVTRIVGGEETLQHEYPWHAAIYSKLENRPFCGGSIINNQWILTAAHCVNSSLPTMASILIGAHNWVTPDKSVAKKVAISQVTCSH</sequence>
<dbReference type="Pfam" id="PF00089">
    <property type="entry name" value="Trypsin"/>
    <property type="match status" value="1"/>
</dbReference>
<keyword evidence="1" id="KW-1015">Disulfide bond</keyword>
<accession>A0AAW0U5V5</accession>
<name>A0AAW0U5V5_SCYPA</name>
<dbReference type="PROSITE" id="PS00134">
    <property type="entry name" value="TRYPSIN_HIS"/>
    <property type="match status" value="1"/>
</dbReference>
<dbReference type="PANTHER" id="PTHR24252:SF7">
    <property type="entry name" value="HYALIN"/>
    <property type="match status" value="1"/>
</dbReference>
<gene>
    <name evidence="3" type="ORF">O3P69_006251</name>
</gene>
<evidence type="ECO:0000256" key="1">
    <source>
        <dbReference type="ARBA" id="ARBA00023157"/>
    </source>
</evidence>
<reference evidence="3 4" key="1">
    <citation type="submission" date="2023-03" db="EMBL/GenBank/DDBJ databases">
        <title>High-quality genome of Scylla paramamosain provides insights in environmental adaptation.</title>
        <authorList>
            <person name="Zhang L."/>
        </authorList>
    </citation>
    <scope>NUCLEOTIDE SEQUENCE [LARGE SCALE GENOMIC DNA]</scope>
    <source>
        <strain evidence="3">LZ_2023a</strain>
        <tissue evidence="3">Muscle</tissue>
    </source>
</reference>
<dbReference type="InterPro" id="IPR001254">
    <property type="entry name" value="Trypsin_dom"/>
</dbReference>
<evidence type="ECO:0000313" key="4">
    <source>
        <dbReference type="Proteomes" id="UP001487740"/>
    </source>
</evidence>
<dbReference type="InterPro" id="IPR018114">
    <property type="entry name" value="TRYPSIN_HIS"/>
</dbReference>
<dbReference type="GO" id="GO:0004252">
    <property type="term" value="F:serine-type endopeptidase activity"/>
    <property type="evidence" value="ECO:0007669"/>
    <property type="project" value="InterPro"/>
</dbReference>
<comment type="caution">
    <text evidence="3">The sequence shown here is derived from an EMBL/GenBank/DDBJ whole genome shotgun (WGS) entry which is preliminary data.</text>
</comment>
<proteinExistence type="predicted"/>
<protein>
    <recommendedName>
        <fullName evidence="2">Peptidase S1 domain-containing protein</fullName>
    </recommendedName>
</protein>
<dbReference type="AlphaFoldDB" id="A0AAW0U5V5"/>
<dbReference type="Gene3D" id="2.40.10.10">
    <property type="entry name" value="Trypsin-like serine proteases"/>
    <property type="match status" value="2"/>
</dbReference>
<evidence type="ECO:0000313" key="3">
    <source>
        <dbReference type="EMBL" id="KAK8395459.1"/>
    </source>
</evidence>
<dbReference type="GO" id="GO:0006508">
    <property type="term" value="P:proteolysis"/>
    <property type="evidence" value="ECO:0007669"/>
    <property type="project" value="InterPro"/>
</dbReference>
<organism evidence="3 4">
    <name type="scientific">Scylla paramamosain</name>
    <name type="common">Mud crab</name>
    <dbReference type="NCBI Taxonomy" id="85552"/>
    <lineage>
        <taxon>Eukaryota</taxon>
        <taxon>Metazoa</taxon>
        <taxon>Ecdysozoa</taxon>
        <taxon>Arthropoda</taxon>
        <taxon>Crustacea</taxon>
        <taxon>Multicrustacea</taxon>
        <taxon>Malacostraca</taxon>
        <taxon>Eumalacostraca</taxon>
        <taxon>Eucarida</taxon>
        <taxon>Decapoda</taxon>
        <taxon>Pleocyemata</taxon>
        <taxon>Brachyura</taxon>
        <taxon>Eubrachyura</taxon>
        <taxon>Portunoidea</taxon>
        <taxon>Portunidae</taxon>
        <taxon>Portuninae</taxon>
        <taxon>Scylla</taxon>
    </lineage>
</organism>
<dbReference type="InterPro" id="IPR009003">
    <property type="entry name" value="Peptidase_S1_PA"/>
</dbReference>